<dbReference type="AlphaFoldDB" id="A0A9P6ZS56"/>
<evidence type="ECO:0000256" key="1">
    <source>
        <dbReference type="SAM" id="Phobius"/>
    </source>
</evidence>
<protein>
    <submittedName>
        <fullName evidence="2">Uncharacterized protein</fullName>
    </submittedName>
</protein>
<keyword evidence="3" id="KW-1185">Reference proteome</keyword>
<comment type="caution">
    <text evidence="2">The sequence shown here is derived from an EMBL/GenBank/DDBJ whole genome shotgun (WGS) entry which is preliminary data.</text>
</comment>
<feature type="transmembrane region" description="Helical" evidence="1">
    <location>
        <begin position="443"/>
        <end position="462"/>
    </location>
</feature>
<keyword evidence="1" id="KW-1133">Transmembrane helix</keyword>
<feature type="transmembrane region" description="Helical" evidence="1">
    <location>
        <begin position="525"/>
        <end position="552"/>
    </location>
</feature>
<gene>
    <name evidence="2" type="ORF">EV702DRAFT_415092</name>
</gene>
<keyword evidence="1" id="KW-0472">Membrane</keyword>
<evidence type="ECO:0000313" key="2">
    <source>
        <dbReference type="EMBL" id="KAG1775744.1"/>
    </source>
</evidence>
<evidence type="ECO:0000313" key="3">
    <source>
        <dbReference type="Proteomes" id="UP000714275"/>
    </source>
</evidence>
<dbReference type="Proteomes" id="UP000714275">
    <property type="component" value="Unassembled WGS sequence"/>
</dbReference>
<feature type="transmembrane region" description="Helical" evidence="1">
    <location>
        <begin position="558"/>
        <end position="581"/>
    </location>
</feature>
<dbReference type="EMBL" id="JABBWD010000031">
    <property type="protein sequence ID" value="KAG1775744.1"/>
    <property type="molecule type" value="Genomic_DNA"/>
</dbReference>
<keyword evidence="1" id="KW-0812">Transmembrane</keyword>
<sequence length="603" mass="68121">MSYGRYIHLFMSWLRHIFKTAAFHSHRHLLSVLLRLLQHCQSVVNGQERDLREPPGLALSSQPVINQERPTPSVTLAVPLFEEPPQSQLGTSLQPPSAPLIPSSMPTPNIYNPPGVAMPGHMITLIPIVPGPQVSRYDRHVTIKDANAVFKVEKGPLDCSEELVAVAGWEPLTHPEGALFFYHSEERVFTDADVRDSVIAAKIGEAIKEAYGKLRKLHEVKICMHPLIELALELITNDGQEKWGYYFVDHDKRIIFWFEDHESRPLVNKIRGVERKSHVKYALESQYWRHVELFPNKRFLPENVIVKLKEIVMFAQAENITSETCLAPFASDEVASMLGLVDSLMSSVNEEREHSVWIVARFTRLFYNAKFVNFCGQPGARLDVDQSLYGKPNALPKWILRFMKFTLFGSFDAQSEAIHRIWVDETIVQPRWKNFIDRLTTEWSGYTIYSTVMLAVNIGFLAVPAVQTQTSATLLAYLSTLCVLGSLVVSLVLAGQVNDSRRRSAEDVASFMAGMSRSMLGLESLALMLSLPFALLIWAMTFFAAALSIVIFRTADVIVISIASPVWFALLCLATWLVLAANDVHVSHLRSWVVDRLFWLIHT</sequence>
<name>A0A9P6ZS56_9AGAM</name>
<feature type="transmembrane region" description="Helical" evidence="1">
    <location>
        <begin position="474"/>
        <end position="494"/>
    </location>
</feature>
<reference evidence="2" key="1">
    <citation type="journal article" date="2020" name="New Phytol.">
        <title>Comparative genomics reveals dynamic genome evolution in host specialist ectomycorrhizal fungi.</title>
        <authorList>
            <person name="Lofgren L.A."/>
            <person name="Nguyen N.H."/>
            <person name="Vilgalys R."/>
            <person name="Ruytinx J."/>
            <person name="Liao H.L."/>
            <person name="Branco S."/>
            <person name="Kuo A."/>
            <person name="LaButti K."/>
            <person name="Lipzen A."/>
            <person name="Andreopoulos W."/>
            <person name="Pangilinan J."/>
            <person name="Riley R."/>
            <person name="Hundley H."/>
            <person name="Na H."/>
            <person name="Barry K."/>
            <person name="Grigoriev I.V."/>
            <person name="Stajich J.E."/>
            <person name="Kennedy P.G."/>
        </authorList>
    </citation>
    <scope>NUCLEOTIDE SEQUENCE</scope>
    <source>
        <strain evidence="2">DOB743</strain>
    </source>
</reference>
<proteinExistence type="predicted"/>
<dbReference type="OrthoDB" id="2657661at2759"/>
<organism evidence="2 3">
    <name type="scientific">Suillus placidus</name>
    <dbReference type="NCBI Taxonomy" id="48579"/>
    <lineage>
        <taxon>Eukaryota</taxon>
        <taxon>Fungi</taxon>
        <taxon>Dikarya</taxon>
        <taxon>Basidiomycota</taxon>
        <taxon>Agaricomycotina</taxon>
        <taxon>Agaricomycetes</taxon>
        <taxon>Agaricomycetidae</taxon>
        <taxon>Boletales</taxon>
        <taxon>Suillineae</taxon>
        <taxon>Suillaceae</taxon>
        <taxon>Suillus</taxon>
    </lineage>
</organism>
<accession>A0A9P6ZS56</accession>